<dbReference type="Proteomes" id="UP000284676">
    <property type="component" value="Unassembled WGS sequence"/>
</dbReference>
<dbReference type="RefSeq" id="WP_118234727.1">
    <property type="nucleotide sequence ID" value="NZ_QRHL01000039.1"/>
</dbReference>
<evidence type="ECO:0000313" key="2">
    <source>
        <dbReference type="Proteomes" id="UP000284676"/>
    </source>
</evidence>
<sequence>MRLLVIPSAKLINEELQSRYGKIVPVLIPLENGIVLDKLYKEYESYYDEIVLTLYEEAESTLKIIKLRSYPKLRVKIITKLNDIGIGIKEVLSDYKKLDNSVRVSINFGDIYIKNISQYLDKDIVCYAKNSGIDRWAFYEKQNKNLLIKQQKIGEQAEEEKNILIGFFNIIYTAEFYNILSKKKLREKDTLYQTLEEYSKISKLNYEYVNDWHDFGHLDNFLQAQKMVETRFFNEITIDKNRNILTKKSIEKEKLINEIKWFLTLPNNLQWVTPRIYSYSLEWGEPKILMEYYSYPTLHHLYIYGNHNLEKWKQIFKKLFYVHEEMKKYNLKLEGKEITKALNNIYLDKTIERLEKLKKDENFLKYFKKEFYINGKKIKNLVELTDVIRKLVFDLKLNQKEELNIIHGDYFFANILYDPTANIVKLIDPRGDFGGYGMYGDSSYDLAKLAHSVDGMYDFIVEDLFQLEELEDGFNYRIFYSENHNKIKELFYSYFSKEERIKIKFIQSLLFLSMIPLHKDKPKRQKVMLGVGIRILYEVIEEIGEIEI</sequence>
<dbReference type="SUPFAM" id="SSF56112">
    <property type="entry name" value="Protein kinase-like (PK-like)"/>
    <property type="match status" value="1"/>
</dbReference>
<comment type="caution">
    <text evidence="1">The sequence shown here is derived from an EMBL/GenBank/DDBJ whole genome shotgun (WGS) entry which is preliminary data.</text>
</comment>
<name>A0A414PMQ9_FUSMR</name>
<reference evidence="1 2" key="1">
    <citation type="submission" date="2018-08" db="EMBL/GenBank/DDBJ databases">
        <title>A genome reference for cultivated species of the human gut microbiota.</title>
        <authorList>
            <person name="Zou Y."/>
            <person name="Xue W."/>
            <person name="Luo G."/>
        </authorList>
    </citation>
    <scope>NUCLEOTIDE SEQUENCE [LARGE SCALE GENOMIC DNA]</scope>
    <source>
        <strain evidence="1 2">AM25-1</strain>
    </source>
</reference>
<dbReference type="AlphaFoldDB" id="A0A414PMQ9"/>
<accession>A0A414PMQ9</accession>
<gene>
    <name evidence="1" type="ORF">DW663_12135</name>
</gene>
<protein>
    <recommendedName>
        <fullName evidence="3">Capsular biosynthesis protein</fullName>
    </recommendedName>
</protein>
<proteinExistence type="predicted"/>
<dbReference type="EMBL" id="QRHL01000039">
    <property type="protein sequence ID" value="RHF69802.1"/>
    <property type="molecule type" value="Genomic_DNA"/>
</dbReference>
<evidence type="ECO:0008006" key="3">
    <source>
        <dbReference type="Google" id="ProtNLM"/>
    </source>
</evidence>
<evidence type="ECO:0000313" key="1">
    <source>
        <dbReference type="EMBL" id="RHF69802.1"/>
    </source>
</evidence>
<organism evidence="1 2">
    <name type="scientific">Fusobacterium mortiferum</name>
    <dbReference type="NCBI Taxonomy" id="850"/>
    <lineage>
        <taxon>Bacteria</taxon>
        <taxon>Fusobacteriati</taxon>
        <taxon>Fusobacteriota</taxon>
        <taxon>Fusobacteriia</taxon>
        <taxon>Fusobacteriales</taxon>
        <taxon>Fusobacteriaceae</taxon>
        <taxon>Fusobacterium</taxon>
    </lineage>
</organism>
<dbReference type="InterPro" id="IPR011009">
    <property type="entry name" value="Kinase-like_dom_sf"/>
</dbReference>